<dbReference type="EMBL" id="QWDD01000001">
    <property type="protein sequence ID" value="RNJ51725.1"/>
    <property type="molecule type" value="Genomic_DNA"/>
</dbReference>
<dbReference type="AlphaFoldDB" id="A0A3M9XV47"/>
<evidence type="ECO:0000256" key="1">
    <source>
        <dbReference type="ARBA" id="ARBA00009964"/>
    </source>
</evidence>
<dbReference type="NCBIfam" id="NF047595">
    <property type="entry name" value="IS66_ISRel24_TnpA"/>
    <property type="match status" value="1"/>
</dbReference>
<gene>
    <name evidence="2" type="ORF">D1O30_10985</name>
</gene>
<accession>A0A3M9XV47</accession>
<dbReference type="PANTHER" id="PTHR37936:SF3">
    <property type="entry name" value="TRANSPOSASE INSC FOR INSERTION ELEMENT IS2A-RELATED"/>
    <property type="match status" value="1"/>
</dbReference>
<dbReference type="Proteomes" id="UP000268623">
    <property type="component" value="Unassembled WGS sequence"/>
</dbReference>
<dbReference type="GO" id="GO:0006313">
    <property type="term" value="P:DNA transposition"/>
    <property type="evidence" value="ECO:0007669"/>
    <property type="project" value="InterPro"/>
</dbReference>
<dbReference type="InterPro" id="IPR002514">
    <property type="entry name" value="Transposase_8"/>
</dbReference>
<protein>
    <recommendedName>
        <fullName evidence="4">Transposase</fullName>
    </recommendedName>
</protein>
<dbReference type="SUPFAM" id="SSF48295">
    <property type="entry name" value="TrpR-like"/>
    <property type="match status" value="1"/>
</dbReference>
<comment type="caution">
    <text evidence="2">The sequence shown here is derived from an EMBL/GenBank/DDBJ whole genome shotgun (WGS) entry which is preliminary data.</text>
</comment>
<dbReference type="InterPro" id="IPR036388">
    <property type="entry name" value="WH-like_DNA-bd_sf"/>
</dbReference>
<dbReference type="Gene3D" id="1.10.10.10">
    <property type="entry name" value="Winged helix-like DNA-binding domain superfamily/Winged helix DNA-binding domain"/>
    <property type="match status" value="1"/>
</dbReference>
<dbReference type="Pfam" id="PF01527">
    <property type="entry name" value="HTH_Tnp_1"/>
    <property type="match status" value="1"/>
</dbReference>
<dbReference type="InterPro" id="IPR010921">
    <property type="entry name" value="Trp_repressor/repl_initiator"/>
</dbReference>
<name>A0A3M9XV47_9HYPH</name>
<dbReference type="GO" id="GO:0043565">
    <property type="term" value="F:sequence-specific DNA binding"/>
    <property type="evidence" value="ECO:0007669"/>
    <property type="project" value="InterPro"/>
</dbReference>
<evidence type="ECO:0000313" key="2">
    <source>
        <dbReference type="EMBL" id="RNJ51725.1"/>
    </source>
</evidence>
<dbReference type="GO" id="GO:0004803">
    <property type="term" value="F:transposase activity"/>
    <property type="evidence" value="ECO:0007669"/>
    <property type="project" value="InterPro"/>
</dbReference>
<dbReference type="RefSeq" id="WP_123177574.1">
    <property type="nucleotide sequence ID" value="NZ_QWDD01000001.1"/>
</dbReference>
<comment type="similarity">
    <text evidence="1">Belongs to the transposase 8 family.</text>
</comment>
<reference evidence="2 3" key="1">
    <citation type="submission" date="2018-08" db="EMBL/GenBank/DDBJ databases">
        <title>Genome sequence of Methylocystis hirsuta CSC1, a methanotroph able to accumulate PHAs.</title>
        <authorList>
            <person name="Bordel S."/>
            <person name="Rodriguez E."/>
            <person name="Gancedo J."/>
            <person name="Munoz R."/>
        </authorList>
    </citation>
    <scope>NUCLEOTIDE SEQUENCE [LARGE SCALE GENOMIC DNA]</scope>
    <source>
        <strain evidence="2 3">CSC1</strain>
    </source>
</reference>
<dbReference type="OrthoDB" id="7476756at2"/>
<proteinExistence type="inferred from homology"/>
<sequence>MISVGKDGELAPIRRKRRSWNRDDKRRIVDESREEGASIAEVTRRHALNANQLFTWRREFNLDPAARKTITPILPVTIAPDTAAEGSTSGSRGQMEIVLSEGDRILVWADVETAALSRVLKALSRR</sequence>
<dbReference type="PANTHER" id="PTHR37936">
    <property type="entry name" value="TRANSPOSASE INSC FOR INSERTION ELEMENT IS2A-RELATED"/>
    <property type="match status" value="1"/>
</dbReference>
<organism evidence="2 3">
    <name type="scientific">Methylocystis hirsuta</name>
    <dbReference type="NCBI Taxonomy" id="369798"/>
    <lineage>
        <taxon>Bacteria</taxon>
        <taxon>Pseudomonadati</taxon>
        <taxon>Pseudomonadota</taxon>
        <taxon>Alphaproteobacteria</taxon>
        <taxon>Hyphomicrobiales</taxon>
        <taxon>Methylocystaceae</taxon>
        <taxon>Methylocystis</taxon>
    </lineage>
</organism>
<evidence type="ECO:0008006" key="4">
    <source>
        <dbReference type="Google" id="ProtNLM"/>
    </source>
</evidence>
<evidence type="ECO:0000313" key="3">
    <source>
        <dbReference type="Proteomes" id="UP000268623"/>
    </source>
</evidence>
<keyword evidence="3" id="KW-1185">Reference proteome</keyword>